<evidence type="ECO:0000256" key="1">
    <source>
        <dbReference type="ARBA" id="ARBA00004196"/>
    </source>
</evidence>
<dbReference type="GO" id="GO:0030001">
    <property type="term" value="P:metal ion transport"/>
    <property type="evidence" value="ECO:0007669"/>
    <property type="project" value="InterPro"/>
</dbReference>
<name>A0A934VE49_9BACT</name>
<gene>
    <name evidence="8" type="ORF">JIN81_07905</name>
</gene>
<dbReference type="InterPro" id="IPR006129">
    <property type="entry name" value="AdhesinB"/>
</dbReference>
<dbReference type="PRINTS" id="PR00691">
    <property type="entry name" value="ADHESINB"/>
</dbReference>
<evidence type="ECO:0000313" key="8">
    <source>
        <dbReference type="EMBL" id="MBK1826939.1"/>
    </source>
</evidence>
<comment type="subcellular location">
    <subcellularLocation>
        <location evidence="1">Cell envelope</location>
    </subcellularLocation>
</comment>
<evidence type="ECO:0000313" key="9">
    <source>
        <dbReference type="Proteomes" id="UP000658278"/>
    </source>
</evidence>
<evidence type="ECO:0000256" key="6">
    <source>
        <dbReference type="RuleBase" id="RU003512"/>
    </source>
</evidence>
<accession>A0A934VE49</accession>
<keyword evidence="9" id="KW-1185">Reference proteome</keyword>
<dbReference type="GO" id="GO:0007155">
    <property type="term" value="P:cell adhesion"/>
    <property type="evidence" value="ECO:0007669"/>
    <property type="project" value="InterPro"/>
</dbReference>
<reference evidence="8" key="1">
    <citation type="submission" date="2021-01" db="EMBL/GenBank/DDBJ databases">
        <title>Modified the classification status of verrucomicrobia.</title>
        <authorList>
            <person name="Feng X."/>
        </authorList>
    </citation>
    <scope>NUCLEOTIDE SEQUENCE</scope>
    <source>
        <strain evidence="8">KCTC 22201</strain>
    </source>
</reference>
<organism evidence="8 9">
    <name type="scientific">Haloferula rosea</name>
    <dbReference type="NCBI Taxonomy" id="490093"/>
    <lineage>
        <taxon>Bacteria</taxon>
        <taxon>Pseudomonadati</taxon>
        <taxon>Verrucomicrobiota</taxon>
        <taxon>Verrucomicrobiia</taxon>
        <taxon>Verrucomicrobiales</taxon>
        <taxon>Verrucomicrobiaceae</taxon>
        <taxon>Haloferula</taxon>
    </lineage>
</organism>
<dbReference type="RefSeq" id="WP_200278381.1">
    <property type="nucleotide sequence ID" value="NZ_JAENII010000005.1"/>
</dbReference>
<proteinExistence type="inferred from homology"/>
<evidence type="ECO:0000256" key="3">
    <source>
        <dbReference type="ARBA" id="ARBA00022448"/>
    </source>
</evidence>
<comment type="similarity">
    <text evidence="2 6">Belongs to the bacterial solute-binding protein 9 family.</text>
</comment>
<keyword evidence="4" id="KW-0479">Metal-binding</keyword>
<comment type="caution">
    <text evidence="8">The sequence shown here is derived from an EMBL/GenBank/DDBJ whole genome shotgun (WGS) entry which is preliminary data.</text>
</comment>
<evidence type="ECO:0000256" key="7">
    <source>
        <dbReference type="SAM" id="SignalP"/>
    </source>
</evidence>
<dbReference type="Proteomes" id="UP000658278">
    <property type="component" value="Unassembled WGS sequence"/>
</dbReference>
<keyword evidence="5 7" id="KW-0732">Signal</keyword>
<dbReference type="Gene3D" id="3.40.50.1980">
    <property type="entry name" value="Nitrogenase molybdenum iron protein domain"/>
    <property type="match status" value="2"/>
</dbReference>
<protein>
    <submittedName>
        <fullName evidence="8">Zinc ABC transporter substrate-binding protein</fullName>
    </submittedName>
</protein>
<evidence type="ECO:0000256" key="2">
    <source>
        <dbReference type="ARBA" id="ARBA00011028"/>
    </source>
</evidence>
<dbReference type="Pfam" id="PF01297">
    <property type="entry name" value="ZnuA"/>
    <property type="match status" value="1"/>
</dbReference>
<dbReference type="GO" id="GO:0046872">
    <property type="term" value="F:metal ion binding"/>
    <property type="evidence" value="ECO:0007669"/>
    <property type="project" value="UniProtKB-KW"/>
</dbReference>
<dbReference type="AlphaFoldDB" id="A0A934VE49"/>
<dbReference type="GO" id="GO:0030313">
    <property type="term" value="C:cell envelope"/>
    <property type="evidence" value="ECO:0007669"/>
    <property type="project" value="UniProtKB-SubCell"/>
</dbReference>
<keyword evidence="3 6" id="KW-0813">Transport</keyword>
<dbReference type="PRINTS" id="PR00690">
    <property type="entry name" value="ADHESNFAMILY"/>
</dbReference>
<dbReference type="InterPro" id="IPR050492">
    <property type="entry name" value="Bact_metal-bind_prot9"/>
</dbReference>
<feature type="chain" id="PRO_5037220436" evidence="7">
    <location>
        <begin position="17"/>
        <end position="292"/>
    </location>
</feature>
<dbReference type="PANTHER" id="PTHR42953:SF1">
    <property type="entry name" value="METAL-BINDING PROTEIN HI_0362-RELATED"/>
    <property type="match status" value="1"/>
</dbReference>
<sequence length="292" mass="31736">MRLATLFLAFSSWAVAAELKVATLHPLLADLAGQVGGSRVTVVELVEKNSDPHHFEPTPQQIRAAGDVDLCLASGMGLESYLPALRSLLPPTTKLIEIGNSLPALEGGCDHPDHAHHGDHSHGLDPHWWHSIDAFRRATNLTAQAFAEADPAGAEFYRNNAQLYRAELDALEKRTKRSLARVPRDLRILPTAHAAFAYFCRDFGFTAIPVQGINREQMPDAGSLAKLIARLKKDKVPAIFPEKSSNPKILEALTADTGIRLAPPLIADGTTADNYISMVDYNVGTIVKALTE</sequence>
<dbReference type="InterPro" id="IPR006128">
    <property type="entry name" value="Lipoprotein_PsaA-like"/>
</dbReference>
<feature type="signal peptide" evidence="7">
    <location>
        <begin position="1"/>
        <end position="16"/>
    </location>
</feature>
<evidence type="ECO:0000256" key="4">
    <source>
        <dbReference type="ARBA" id="ARBA00022723"/>
    </source>
</evidence>
<dbReference type="InterPro" id="IPR006127">
    <property type="entry name" value="ZnuA-like"/>
</dbReference>
<dbReference type="EMBL" id="JAENII010000005">
    <property type="protein sequence ID" value="MBK1826939.1"/>
    <property type="molecule type" value="Genomic_DNA"/>
</dbReference>
<dbReference type="PANTHER" id="PTHR42953">
    <property type="entry name" value="HIGH-AFFINITY ZINC UPTAKE SYSTEM PROTEIN ZNUA-RELATED"/>
    <property type="match status" value="1"/>
</dbReference>
<dbReference type="SUPFAM" id="SSF53807">
    <property type="entry name" value="Helical backbone' metal receptor"/>
    <property type="match status" value="1"/>
</dbReference>
<evidence type="ECO:0000256" key="5">
    <source>
        <dbReference type="ARBA" id="ARBA00022729"/>
    </source>
</evidence>